<organism evidence="1 2">
    <name type="scientific">Candidatus Venteria ishoeyi</name>
    <dbReference type="NCBI Taxonomy" id="1899563"/>
    <lineage>
        <taxon>Bacteria</taxon>
        <taxon>Pseudomonadati</taxon>
        <taxon>Pseudomonadota</taxon>
        <taxon>Gammaproteobacteria</taxon>
        <taxon>Thiotrichales</taxon>
        <taxon>Thiotrichaceae</taxon>
        <taxon>Venteria</taxon>
    </lineage>
</organism>
<dbReference type="AlphaFoldDB" id="A0A1H6FDN6"/>
<dbReference type="Proteomes" id="UP000236724">
    <property type="component" value="Unassembled WGS sequence"/>
</dbReference>
<proteinExistence type="predicted"/>
<keyword evidence="2" id="KW-1185">Reference proteome</keyword>
<sequence>MELSAVQYISDKQGHTTGVVVPIELWQRIQKMMEEKIPTQEANAWDTLQNLTGSLSAPSDWAEEHDHYLYGTNKQKTKQS</sequence>
<accession>A0A1H6FDN6</accession>
<name>A0A1H6FDN6_9GAMM</name>
<evidence type="ECO:0000313" key="1">
    <source>
        <dbReference type="EMBL" id="SEH07266.1"/>
    </source>
</evidence>
<dbReference type="EMBL" id="FMSV02000528">
    <property type="protein sequence ID" value="SEH07266.1"/>
    <property type="molecule type" value="Genomic_DNA"/>
</dbReference>
<reference evidence="1 2" key="1">
    <citation type="submission" date="2016-10" db="EMBL/GenBank/DDBJ databases">
        <authorList>
            <person name="de Groot N.N."/>
        </authorList>
    </citation>
    <scope>NUCLEOTIDE SEQUENCE [LARGE SCALE GENOMIC DNA]</scope>
    <source>
        <strain evidence="1">MBHS1</strain>
    </source>
</reference>
<evidence type="ECO:0000313" key="2">
    <source>
        <dbReference type="Proteomes" id="UP000236724"/>
    </source>
</evidence>
<dbReference type="RefSeq" id="WP_103920935.1">
    <property type="nucleotide sequence ID" value="NZ_FMSV02000528.1"/>
</dbReference>
<dbReference type="OrthoDB" id="7065682at2"/>
<gene>
    <name evidence="1" type="ORF">MBHS_03141</name>
</gene>
<protein>
    <submittedName>
        <fullName evidence="1">Uncharacterized protein</fullName>
    </submittedName>
</protein>